<feature type="region of interest" description="Disordered" evidence="1">
    <location>
        <begin position="553"/>
        <end position="576"/>
    </location>
</feature>
<feature type="compositionally biased region" description="Low complexity" evidence="1">
    <location>
        <begin position="300"/>
        <end position="315"/>
    </location>
</feature>
<feature type="region of interest" description="Disordered" evidence="1">
    <location>
        <begin position="102"/>
        <end position="247"/>
    </location>
</feature>
<feature type="compositionally biased region" description="Pro residues" evidence="1">
    <location>
        <begin position="703"/>
        <end position="715"/>
    </location>
</feature>
<dbReference type="Proteomes" id="UP000269721">
    <property type="component" value="Unassembled WGS sequence"/>
</dbReference>
<evidence type="ECO:0000256" key="1">
    <source>
        <dbReference type="SAM" id="MobiDB-lite"/>
    </source>
</evidence>
<dbReference type="Pfam" id="PF08628">
    <property type="entry name" value="Nexin_C"/>
    <property type="match status" value="1"/>
</dbReference>
<dbReference type="InterPro" id="IPR016137">
    <property type="entry name" value="RGS"/>
</dbReference>
<feature type="non-terminal residue" evidence="3">
    <location>
        <position position="1"/>
    </location>
</feature>
<dbReference type="EMBL" id="KZ999839">
    <property type="protein sequence ID" value="RKO84691.1"/>
    <property type="molecule type" value="Genomic_DNA"/>
</dbReference>
<dbReference type="AlphaFoldDB" id="A0A4P9VY41"/>
<dbReference type="PROSITE" id="PS50132">
    <property type="entry name" value="RGS"/>
    <property type="match status" value="1"/>
</dbReference>
<feature type="compositionally biased region" description="Low complexity" evidence="1">
    <location>
        <begin position="688"/>
        <end position="702"/>
    </location>
</feature>
<dbReference type="InterPro" id="IPR044926">
    <property type="entry name" value="RGS_subdomain_2"/>
</dbReference>
<dbReference type="Gene3D" id="3.30.1520.10">
    <property type="entry name" value="Phox-like domain"/>
    <property type="match status" value="1"/>
</dbReference>
<name>A0A4P9VY41_9FUNG</name>
<feature type="domain" description="RGS" evidence="2">
    <location>
        <begin position="1"/>
        <end position="99"/>
    </location>
</feature>
<dbReference type="OrthoDB" id="120967at2759"/>
<proteinExistence type="predicted"/>
<feature type="region of interest" description="Disordered" evidence="1">
    <location>
        <begin position="617"/>
        <end position="729"/>
    </location>
</feature>
<dbReference type="InterPro" id="IPR036871">
    <property type="entry name" value="PX_dom_sf"/>
</dbReference>
<sequence length="901" mass="95636">TDSFKQFAKLSDPSDSTSAANAVQTDALAVWDSFFGPQAKAKHRVDFPDAPGLPAAVRLAIETTPSATVFDPIQSRLIAVMGETYFAGFRETELYERYAEEAERARGRGRKGSRGVYERTRKGSVSESRSRSADRRLSSPAVVSRAPVLPPRREDVGGPVVPPRPERTGEAAEGSESGSLLAPQGSGTALPPKPHRSGPTETPSALASESLAAQGSGTAPPPTPARGPPTETPSTLGLMNMAAPSPSPALVSPIDSLLFGDVRPIVRADGSGDLGELLLAASEDGEEASSVGRGHSRTQSTASSLAGSIASGSTGPASVDANMTEDEVLEMSERVTGIIIEQLEQAENGMSADALRAAITTLRAQIHAVDGIMERGESAKLVELATAKLALQTQVEHLGELVEAAAAHDDSSSTAESLKLNDLMVSFYDTTADHEEDGSGRNLFGFSPSPQNARSIMLLLQVERPGGRGGWMLTKTYADLSNLNDALRLAFPRLRNPASNPSPHPTVRFPQRPRVVSTPAAREPLISGLEAWMRSLVVDPAICASTPMQEFMRPENMVRDEEQKSPSPSRAGGGVSAAQRKVLGVFRSAGSVLRNVAVRTPKRAATLVASSVGAAARSLGSENGSQRGEEEVPVLPPRPQVGLSYTPPRVSSLLDPEMSDGDRASVRSFGAQSRISSTASHDTFSTLVPEPDADPAVAVPTRPAEPPRPATPPPRGAERARPGRPPLTEPELESILESAFDLIDEIFLPDPADWLRSKSLHVAKTLLKRTYGSTISSQIQSRLSTLTRPDRVAANLDALDALLWPDGGAFLGRDPTAPPPTDAELAAESDRRAQTKMEAKRLLLARAPFLPGIDSVQRIVGKYNTVVGVTRLFNMLQEGELNRHLAVVMVERIVVAALTVL</sequence>
<feature type="region of interest" description="Disordered" evidence="1">
    <location>
        <begin position="285"/>
        <end position="320"/>
    </location>
</feature>
<dbReference type="PANTHER" id="PTHR22775">
    <property type="entry name" value="SORTING NEXIN"/>
    <property type="match status" value="1"/>
</dbReference>
<protein>
    <recommendedName>
        <fullName evidence="2">RGS domain-containing protein</fullName>
    </recommendedName>
</protein>
<feature type="compositionally biased region" description="Basic and acidic residues" evidence="1">
    <location>
        <begin position="553"/>
        <end position="564"/>
    </location>
</feature>
<feature type="compositionally biased region" description="Polar residues" evidence="1">
    <location>
        <begin position="670"/>
        <end position="686"/>
    </location>
</feature>
<evidence type="ECO:0000313" key="4">
    <source>
        <dbReference type="Proteomes" id="UP000269721"/>
    </source>
</evidence>
<keyword evidence="4" id="KW-1185">Reference proteome</keyword>
<feature type="region of interest" description="Disordered" evidence="1">
    <location>
        <begin position="495"/>
        <end position="515"/>
    </location>
</feature>
<gene>
    <name evidence="3" type="ORF">BDK51DRAFT_37270</name>
</gene>
<dbReference type="InterPro" id="IPR013937">
    <property type="entry name" value="Sorting_nexin_C"/>
</dbReference>
<evidence type="ECO:0000313" key="3">
    <source>
        <dbReference type="EMBL" id="RKO84691.1"/>
    </source>
</evidence>
<organism evidence="3 4">
    <name type="scientific">Blyttiomyces helicus</name>
    <dbReference type="NCBI Taxonomy" id="388810"/>
    <lineage>
        <taxon>Eukaryota</taxon>
        <taxon>Fungi</taxon>
        <taxon>Fungi incertae sedis</taxon>
        <taxon>Chytridiomycota</taxon>
        <taxon>Chytridiomycota incertae sedis</taxon>
        <taxon>Chytridiomycetes</taxon>
        <taxon>Chytridiomycetes incertae sedis</taxon>
        <taxon>Blyttiomyces</taxon>
    </lineage>
</organism>
<dbReference type="GO" id="GO:0035091">
    <property type="term" value="F:phosphatidylinositol binding"/>
    <property type="evidence" value="ECO:0007669"/>
    <property type="project" value="InterPro"/>
</dbReference>
<dbReference type="Gene3D" id="1.10.167.10">
    <property type="entry name" value="Regulator of G-protein Signalling 4, domain 2"/>
    <property type="match status" value="1"/>
</dbReference>
<feature type="compositionally biased region" description="Basic and acidic residues" evidence="1">
    <location>
        <begin position="128"/>
        <end position="137"/>
    </location>
</feature>
<feature type="compositionally biased region" description="Pro residues" evidence="1">
    <location>
        <begin position="219"/>
        <end position="231"/>
    </location>
</feature>
<accession>A0A4P9VY41</accession>
<evidence type="ECO:0000259" key="2">
    <source>
        <dbReference type="PROSITE" id="PS50132"/>
    </source>
</evidence>
<dbReference type="SUPFAM" id="SSF64268">
    <property type="entry name" value="PX domain"/>
    <property type="match status" value="1"/>
</dbReference>
<dbReference type="PANTHER" id="PTHR22775:SF3">
    <property type="entry name" value="SORTING NEXIN-13"/>
    <property type="match status" value="1"/>
</dbReference>
<reference evidence="4" key="1">
    <citation type="journal article" date="2018" name="Nat. Microbiol.">
        <title>Leveraging single-cell genomics to expand the fungal tree of life.</title>
        <authorList>
            <person name="Ahrendt S.R."/>
            <person name="Quandt C.A."/>
            <person name="Ciobanu D."/>
            <person name="Clum A."/>
            <person name="Salamov A."/>
            <person name="Andreopoulos B."/>
            <person name="Cheng J.F."/>
            <person name="Woyke T."/>
            <person name="Pelin A."/>
            <person name="Henrissat B."/>
            <person name="Reynolds N.K."/>
            <person name="Benny G.L."/>
            <person name="Smith M.E."/>
            <person name="James T.Y."/>
            <person name="Grigoriev I.V."/>
        </authorList>
    </citation>
    <scope>NUCLEOTIDE SEQUENCE [LARGE SCALE GENOMIC DNA]</scope>
</reference>